<dbReference type="EMBL" id="KQ976741">
    <property type="protein sequence ID" value="KYM75582.1"/>
    <property type="molecule type" value="Genomic_DNA"/>
</dbReference>
<name>A0A195AU48_9HYME</name>
<reference evidence="2 3" key="1">
    <citation type="submission" date="2015-09" db="EMBL/GenBank/DDBJ databases">
        <title>Atta colombica WGS genome.</title>
        <authorList>
            <person name="Nygaard S."/>
            <person name="Hu H."/>
            <person name="Boomsma J."/>
            <person name="Zhang G."/>
        </authorList>
    </citation>
    <scope>NUCLEOTIDE SEQUENCE [LARGE SCALE GENOMIC DNA]</scope>
    <source>
        <strain evidence="2">Treedump-2</strain>
        <tissue evidence="2">Whole body</tissue>
    </source>
</reference>
<dbReference type="Proteomes" id="UP000078540">
    <property type="component" value="Unassembled WGS sequence"/>
</dbReference>
<protein>
    <submittedName>
        <fullName evidence="2">Uncharacterized protein</fullName>
    </submittedName>
</protein>
<dbReference type="AlphaFoldDB" id="A0A195AU48"/>
<evidence type="ECO:0000256" key="1">
    <source>
        <dbReference type="SAM" id="MobiDB-lite"/>
    </source>
</evidence>
<accession>A0A195AU48</accession>
<evidence type="ECO:0000313" key="3">
    <source>
        <dbReference type="Proteomes" id="UP000078540"/>
    </source>
</evidence>
<gene>
    <name evidence="2" type="ORF">ALC53_14010</name>
</gene>
<evidence type="ECO:0000313" key="2">
    <source>
        <dbReference type="EMBL" id="KYM75582.1"/>
    </source>
</evidence>
<organism evidence="2 3">
    <name type="scientific">Atta colombica</name>
    <dbReference type="NCBI Taxonomy" id="520822"/>
    <lineage>
        <taxon>Eukaryota</taxon>
        <taxon>Metazoa</taxon>
        <taxon>Ecdysozoa</taxon>
        <taxon>Arthropoda</taxon>
        <taxon>Hexapoda</taxon>
        <taxon>Insecta</taxon>
        <taxon>Pterygota</taxon>
        <taxon>Neoptera</taxon>
        <taxon>Endopterygota</taxon>
        <taxon>Hymenoptera</taxon>
        <taxon>Apocrita</taxon>
        <taxon>Aculeata</taxon>
        <taxon>Formicoidea</taxon>
        <taxon>Formicidae</taxon>
        <taxon>Myrmicinae</taxon>
        <taxon>Atta</taxon>
    </lineage>
</organism>
<feature type="region of interest" description="Disordered" evidence="1">
    <location>
        <begin position="202"/>
        <end position="222"/>
    </location>
</feature>
<proteinExistence type="predicted"/>
<keyword evidence="3" id="KW-1185">Reference proteome</keyword>
<sequence length="338" mass="37336">MPRLNSAGIYSSFSEIGHLSWKFSTKTAKDINAVKIVERHECSTGEFDRSAVECEKHHALYFKQSVIAICDAMFRGKIEICYIHSAVYLALYPQRPHHPPVAENNLDLQCKVVISSGWPARHHSTPMARPSSTAATMEEKLSSANTISEADFATAVPEPIAIPISAFFKAGASFTPSPVCETGSTREKRRALAQAAFCSDVGRSSNSRPEYDLPVVSSSSPKTPIRRQMASAVALLSPVITITRMPAARHLAIESNTSLRGGSSMPTTPMNWNRLDPYRQASSDDQRWREQGSARYPYQFRIGGSNPKCGFLESKSEEPFDHQRDNVCICQVHLPAHP</sequence>